<dbReference type="Gene3D" id="3.40.50.410">
    <property type="entry name" value="von Willebrand factor, type A domain"/>
    <property type="match status" value="1"/>
</dbReference>
<feature type="transmembrane region" description="Helical" evidence="1">
    <location>
        <begin position="58"/>
        <end position="82"/>
    </location>
</feature>
<gene>
    <name evidence="2" type="ORF">HHX25_10760</name>
</gene>
<dbReference type="SUPFAM" id="SSF53300">
    <property type="entry name" value="vWA-like"/>
    <property type="match status" value="1"/>
</dbReference>
<evidence type="ECO:0008006" key="4">
    <source>
        <dbReference type="Google" id="ProtNLM"/>
    </source>
</evidence>
<reference evidence="2 3" key="1">
    <citation type="submission" date="2020-04" db="EMBL/GenBank/DDBJ databases">
        <title>A Flavivirga sp. nov.</title>
        <authorList>
            <person name="Sun X."/>
        </authorList>
    </citation>
    <scope>NUCLEOTIDE SEQUENCE [LARGE SCALE GENOMIC DNA]</scope>
    <source>
        <strain evidence="2 3">Y03</strain>
    </source>
</reference>
<proteinExistence type="predicted"/>
<feature type="transmembrane region" description="Helical" evidence="1">
    <location>
        <begin position="150"/>
        <end position="168"/>
    </location>
</feature>
<dbReference type="RefSeq" id="WP_169673017.1">
    <property type="nucleotide sequence ID" value="NZ_JABBHF010000005.1"/>
</dbReference>
<accession>A0ABX1RWN4</accession>
<keyword evidence="1" id="KW-0812">Transmembrane</keyword>
<feature type="transmembrane region" description="Helical" evidence="1">
    <location>
        <begin position="94"/>
        <end position="111"/>
    </location>
</feature>
<sequence length="393" mass="45563">MEEYLILLFEAFGNYMDTVSESQQWWLVPTVLIGIWLLSFTVSKFIKESIIVTREFKILIHIIMYSIAVELLLVIWFMYHWLKTDVYQSDTEKLIHLLSIVVCIVVQIISYKRLANGFKRESILQNINCPATRQDLKGKNKAALQRFKKIKLWSFIPAFGFLLLFLPIKMDKNLVSFLLDTSSSMDVHIGNGQEILRKSFQNINNDTDIILSWFTENSPSGNFNDLIRTRNSQQLDGMHQYFTNKHDAINALNGIEFTEGTPLLETIWSNYLFTLEHIQNEHYTNNIFVLVTDGEDSYFESEISTFLCEIPQFNNFYQDNINIINLQGANNAFFDKADACNYAVYEGMDIDSYAAAVQEILAGITKDYYFPVWLAVFCALGMLIVLFIKPKKY</sequence>
<evidence type="ECO:0000313" key="2">
    <source>
        <dbReference type="EMBL" id="NMH87990.1"/>
    </source>
</evidence>
<keyword evidence="3" id="KW-1185">Reference proteome</keyword>
<dbReference type="EMBL" id="JABBHF010000005">
    <property type="protein sequence ID" value="NMH87990.1"/>
    <property type="molecule type" value="Genomic_DNA"/>
</dbReference>
<keyword evidence="1" id="KW-1133">Transmembrane helix</keyword>
<feature type="transmembrane region" description="Helical" evidence="1">
    <location>
        <begin position="368"/>
        <end position="388"/>
    </location>
</feature>
<protein>
    <recommendedName>
        <fullName evidence="4">VWA domain-containing protein</fullName>
    </recommendedName>
</protein>
<evidence type="ECO:0000313" key="3">
    <source>
        <dbReference type="Proteomes" id="UP000746690"/>
    </source>
</evidence>
<evidence type="ECO:0000256" key="1">
    <source>
        <dbReference type="SAM" id="Phobius"/>
    </source>
</evidence>
<dbReference type="Proteomes" id="UP000746690">
    <property type="component" value="Unassembled WGS sequence"/>
</dbReference>
<organism evidence="2 3">
    <name type="scientific">Flavivirga algicola</name>
    <dbReference type="NCBI Taxonomy" id="2729136"/>
    <lineage>
        <taxon>Bacteria</taxon>
        <taxon>Pseudomonadati</taxon>
        <taxon>Bacteroidota</taxon>
        <taxon>Flavobacteriia</taxon>
        <taxon>Flavobacteriales</taxon>
        <taxon>Flavobacteriaceae</taxon>
        <taxon>Flavivirga</taxon>
    </lineage>
</organism>
<feature type="transmembrane region" description="Helical" evidence="1">
    <location>
        <begin position="25"/>
        <end position="46"/>
    </location>
</feature>
<name>A0ABX1RWN4_9FLAO</name>
<comment type="caution">
    <text evidence="2">The sequence shown here is derived from an EMBL/GenBank/DDBJ whole genome shotgun (WGS) entry which is preliminary data.</text>
</comment>
<dbReference type="InterPro" id="IPR036465">
    <property type="entry name" value="vWFA_dom_sf"/>
</dbReference>
<keyword evidence="1" id="KW-0472">Membrane</keyword>